<reference evidence="1" key="2">
    <citation type="journal article" date="2022" name="Res Sq">
        <title>Comparative Genomics Reveals Insights into the Divergent Evolution of Astigmatic Mites and Household Pest Adaptations.</title>
        <authorList>
            <person name="Xiong Q."/>
            <person name="Wan A.T.-Y."/>
            <person name="Liu X.-Y."/>
            <person name="Fung C.S.-H."/>
            <person name="Xiao X."/>
            <person name="Malainual N."/>
            <person name="Hou J."/>
            <person name="Wang L."/>
            <person name="Wang M."/>
            <person name="Yang K."/>
            <person name="Cui Y."/>
            <person name="Leung E."/>
            <person name="Nong W."/>
            <person name="Shin S.-K."/>
            <person name="Au S."/>
            <person name="Jeong K.Y."/>
            <person name="Chew F.T."/>
            <person name="Hui J."/>
            <person name="Leung T.F."/>
            <person name="Tungtrongchitr A."/>
            <person name="Zhong N."/>
            <person name="Liu Z."/>
            <person name="Tsui S."/>
        </authorList>
    </citation>
    <scope>NUCLEOTIDE SEQUENCE</scope>
    <source>
        <strain evidence="1">Derf</strain>
        <tissue evidence="1">Whole organism</tissue>
    </source>
</reference>
<organism evidence="1 2">
    <name type="scientific">Dermatophagoides farinae</name>
    <name type="common">American house dust mite</name>
    <dbReference type="NCBI Taxonomy" id="6954"/>
    <lineage>
        <taxon>Eukaryota</taxon>
        <taxon>Metazoa</taxon>
        <taxon>Ecdysozoa</taxon>
        <taxon>Arthropoda</taxon>
        <taxon>Chelicerata</taxon>
        <taxon>Arachnida</taxon>
        <taxon>Acari</taxon>
        <taxon>Acariformes</taxon>
        <taxon>Sarcoptiformes</taxon>
        <taxon>Astigmata</taxon>
        <taxon>Psoroptidia</taxon>
        <taxon>Analgoidea</taxon>
        <taxon>Pyroglyphidae</taxon>
        <taxon>Dermatophagoidinae</taxon>
        <taxon>Dermatophagoides</taxon>
    </lineage>
</organism>
<protein>
    <submittedName>
        <fullName evidence="1">Uncharacterized protein</fullName>
    </submittedName>
</protein>
<dbReference type="AlphaFoldDB" id="A0A922I1L3"/>
<sequence length="143" mass="17021">MKRFKQSKSKYSIVPQYESDGDDYETNADQTIGKVSKKRRKQRKKMWIFDRKFTSKIEAMEFIKSQKIWGYHYTNDTKDGMKKYYRCKNVPRRHIQCDASIYLHFMTRSFDIHLYKTESIHNCESINAEYGSQKAGSTTNGSK</sequence>
<name>A0A922I1L3_DERFA</name>
<evidence type="ECO:0000313" key="1">
    <source>
        <dbReference type="EMBL" id="KAH9512161.1"/>
    </source>
</evidence>
<dbReference type="EMBL" id="ASGP02000004">
    <property type="protein sequence ID" value="KAH9512161.1"/>
    <property type="molecule type" value="Genomic_DNA"/>
</dbReference>
<evidence type="ECO:0000313" key="2">
    <source>
        <dbReference type="Proteomes" id="UP000790347"/>
    </source>
</evidence>
<comment type="caution">
    <text evidence="1">The sequence shown here is derived from an EMBL/GenBank/DDBJ whole genome shotgun (WGS) entry which is preliminary data.</text>
</comment>
<gene>
    <name evidence="1" type="ORF">DERF_010558</name>
</gene>
<proteinExistence type="predicted"/>
<keyword evidence="2" id="KW-1185">Reference proteome</keyword>
<reference evidence="1" key="1">
    <citation type="submission" date="2013-05" db="EMBL/GenBank/DDBJ databases">
        <authorList>
            <person name="Yim A.K.Y."/>
            <person name="Chan T.F."/>
            <person name="Ji K.M."/>
            <person name="Liu X.Y."/>
            <person name="Zhou J.W."/>
            <person name="Li R.Q."/>
            <person name="Yang K.Y."/>
            <person name="Li J."/>
            <person name="Li M."/>
            <person name="Law P.T.W."/>
            <person name="Wu Y.L."/>
            <person name="Cai Z.L."/>
            <person name="Qin H."/>
            <person name="Bao Y."/>
            <person name="Leung R.K.K."/>
            <person name="Ng P.K.S."/>
            <person name="Zou J."/>
            <person name="Zhong X.J."/>
            <person name="Ran P.X."/>
            <person name="Zhong N.S."/>
            <person name="Liu Z.G."/>
            <person name="Tsui S.K.W."/>
        </authorList>
    </citation>
    <scope>NUCLEOTIDE SEQUENCE</scope>
    <source>
        <strain evidence="1">Derf</strain>
        <tissue evidence="1">Whole organism</tissue>
    </source>
</reference>
<dbReference type="Proteomes" id="UP000790347">
    <property type="component" value="Unassembled WGS sequence"/>
</dbReference>
<accession>A0A922I1L3</accession>